<dbReference type="GO" id="GO:0009228">
    <property type="term" value="P:thiamine biosynthetic process"/>
    <property type="evidence" value="ECO:0007669"/>
    <property type="project" value="UniProtKB-KW"/>
</dbReference>
<accession>A0A3G6IRQ1</accession>
<dbReference type="SUPFAM" id="SSF54373">
    <property type="entry name" value="FAD-linked reductases, C-terminal domain"/>
    <property type="match status" value="1"/>
</dbReference>
<evidence type="ECO:0000256" key="2">
    <source>
        <dbReference type="ARBA" id="ARBA00022977"/>
    </source>
</evidence>
<evidence type="ECO:0000256" key="3">
    <source>
        <dbReference type="ARBA" id="ARBA00023002"/>
    </source>
</evidence>
<dbReference type="KEGG" id="cpso:CPPEL_00325"/>
<protein>
    <recommendedName>
        <fullName evidence="5">glycine oxidase</fullName>
        <ecNumber evidence="5">1.4.3.19</ecNumber>
    </recommendedName>
</protein>
<dbReference type="RefSeq" id="WP_123959057.1">
    <property type="nucleotide sequence ID" value="NZ_CP033898.1"/>
</dbReference>
<dbReference type="Gene3D" id="3.50.50.60">
    <property type="entry name" value="FAD/NAD(P)-binding domain"/>
    <property type="match status" value="2"/>
</dbReference>
<dbReference type="UniPathway" id="UPA00060"/>
<dbReference type="PANTHER" id="PTHR13847">
    <property type="entry name" value="SARCOSINE DEHYDROGENASE-RELATED"/>
    <property type="match status" value="1"/>
</dbReference>
<dbReference type="GO" id="GO:0009229">
    <property type="term" value="P:thiamine diphosphate biosynthetic process"/>
    <property type="evidence" value="ECO:0007669"/>
    <property type="project" value="UniProtKB-UniPathway"/>
</dbReference>
<proteinExistence type="predicted"/>
<dbReference type="OrthoDB" id="3214401at2"/>
<sequence length="344" mass="36893">MYTVIGAGLIGLATAALLQQRGHEVRVIDPDPASQASHFAAGMLAPTAEMQFEQDPLYPLMFASADEYPEFLALIGAEDALIASGTLVVAGDRADLGHLHDVFDLQQRYGAEAEKLTPSQARKLEPALSPGIAGAVAIPADHQINPRVLMARLLQQVQVERRKAQPGDLGPQTIVCAGLGAAELFDLPLRPVYGDILRLNMPRTKGAEPLLHRVVRGFVLDRPVYLVPRGDELVLGATSREDREPLPLAGGVLDLLRDAARVLPDIQLLSIKEVAAGARPGTPDDVPLFGRDPKTSSVISTGYFRHGILLAALAARLGADQLTGVEPSEQDQAFIQAMNPERFL</sequence>
<dbReference type="GO" id="GO:0043799">
    <property type="term" value="F:glycine oxidase activity"/>
    <property type="evidence" value="ECO:0007669"/>
    <property type="project" value="UniProtKB-EC"/>
</dbReference>
<keyword evidence="3 7" id="KW-0560">Oxidoreductase</keyword>
<evidence type="ECO:0000256" key="1">
    <source>
        <dbReference type="ARBA" id="ARBA00004948"/>
    </source>
</evidence>
<dbReference type="AlphaFoldDB" id="A0A3G6IRQ1"/>
<evidence type="ECO:0000256" key="5">
    <source>
        <dbReference type="ARBA" id="ARBA00050018"/>
    </source>
</evidence>
<dbReference type="GO" id="GO:0005737">
    <property type="term" value="C:cytoplasm"/>
    <property type="evidence" value="ECO:0007669"/>
    <property type="project" value="TreeGrafter"/>
</dbReference>
<dbReference type="Pfam" id="PF01266">
    <property type="entry name" value="DAO"/>
    <property type="match status" value="1"/>
</dbReference>
<dbReference type="EC" id="1.4.3.19" evidence="5"/>
<dbReference type="SUPFAM" id="SSF51905">
    <property type="entry name" value="FAD/NAD(P)-binding domain"/>
    <property type="match status" value="1"/>
</dbReference>
<feature type="domain" description="FAD dependent oxidoreductase" evidence="6">
    <location>
        <begin position="3"/>
        <end position="320"/>
    </location>
</feature>
<dbReference type="EMBL" id="CP033898">
    <property type="protein sequence ID" value="AZA08216.1"/>
    <property type="molecule type" value="Genomic_DNA"/>
</dbReference>
<comment type="catalytic activity">
    <reaction evidence="4">
        <text>glycine + O2 + H2O = glyoxylate + H2O2 + NH4(+)</text>
        <dbReference type="Rhea" id="RHEA:11532"/>
        <dbReference type="ChEBI" id="CHEBI:15377"/>
        <dbReference type="ChEBI" id="CHEBI:15379"/>
        <dbReference type="ChEBI" id="CHEBI:16240"/>
        <dbReference type="ChEBI" id="CHEBI:28938"/>
        <dbReference type="ChEBI" id="CHEBI:36655"/>
        <dbReference type="ChEBI" id="CHEBI:57305"/>
        <dbReference type="EC" id="1.4.3.19"/>
    </reaction>
</comment>
<gene>
    <name evidence="7" type="primary">thiO</name>
    <name evidence="7" type="ORF">CPPEL_00325</name>
</gene>
<comment type="pathway">
    <text evidence="1">Cofactor biosynthesis; thiamine diphosphate biosynthesis.</text>
</comment>
<name>A0A3G6IRQ1_9CORY</name>
<dbReference type="InterPro" id="IPR012727">
    <property type="entry name" value="Gly_oxidase_ThiO"/>
</dbReference>
<keyword evidence="2" id="KW-0784">Thiamine biosynthesis</keyword>
<dbReference type="InterPro" id="IPR006076">
    <property type="entry name" value="FAD-dep_OxRdtase"/>
</dbReference>
<keyword evidence="8" id="KW-1185">Reference proteome</keyword>
<dbReference type="NCBIfam" id="TIGR02352">
    <property type="entry name" value="thiamin_ThiO"/>
    <property type="match status" value="1"/>
</dbReference>
<evidence type="ECO:0000259" key="6">
    <source>
        <dbReference type="Pfam" id="PF01266"/>
    </source>
</evidence>
<dbReference type="Proteomes" id="UP000271426">
    <property type="component" value="Chromosome"/>
</dbReference>
<organism evidence="7 8">
    <name type="scientific">Corynebacterium pseudopelargi</name>
    <dbReference type="NCBI Taxonomy" id="2080757"/>
    <lineage>
        <taxon>Bacteria</taxon>
        <taxon>Bacillati</taxon>
        <taxon>Actinomycetota</taxon>
        <taxon>Actinomycetes</taxon>
        <taxon>Mycobacteriales</taxon>
        <taxon>Corynebacteriaceae</taxon>
        <taxon>Corynebacterium</taxon>
    </lineage>
</organism>
<dbReference type="PANTHER" id="PTHR13847:SF289">
    <property type="entry name" value="GLYCINE OXIDASE"/>
    <property type="match status" value="1"/>
</dbReference>
<dbReference type="GO" id="GO:0050660">
    <property type="term" value="F:flavin adenine dinucleotide binding"/>
    <property type="evidence" value="ECO:0007669"/>
    <property type="project" value="InterPro"/>
</dbReference>
<evidence type="ECO:0000256" key="4">
    <source>
        <dbReference type="ARBA" id="ARBA00049872"/>
    </source>
</evidence>
<dbReference type="Gene3D" id="3.30.9.10">
    <property type="entry name" value="D-Amino Acid Oxidase, subunit A, domain 2"/>
    <property type="match status" value="2"/>
</dbReference>
<reference evidence="7 8" key="1">
    <citation type="submission" date="2018-11" db="EMBL/GenBank/DDBJ databases">
        <authorList>
            <person name="Kleinhagauer T."/>
            <person name="Glaeser S.P."/>
            <person name="Spergser J."/>
            <person name="Ruckert C."/>
            <person name="Kaempfer P."/>
            <person name="Busse H.-J."/>
        </authorList>
    </citation>
    <scope>NUCLEOTIDE SEQUENCE [LARGE SCALE GENOMIC DNA]</scope>
    <source>
        <strain evidence="7 8">812CH</strain>
    </source>
</reference>
<evidence type="ECO:0000313" key="8">
    <source>
        <dbReference type="Proteomes" id="UP000271426"/>
    </source>
</evidence>
<dbReference type="InterPro" id="IPR036188">
    <property type="entry name" value="FAD/NAD-bd_sf"/>
</dbReference>
<evidence type="ECO:0000313" key="7">
    <source>
        <dbReference type="EMBL" id="AZA08216.1"/>
    </source>
</evidence>